<dbReference type="GO" id="GO:0051287">
    <property type="term" value="F:NAD binding"/>
    <property type="evidence" value="ECO:0007669"/>
    <property type="project" value="InterPro"/>
</dbReference>
<comment type="caution">
    <text evidence="7">The sequence shown here is derived from an EMBL/GenBank/DDBJ whole genome shotgun (WGS) entry which is preliminary data.</text>
</comment>
<evidence type="ECO:0000313" key="8">
    <source>
        <dbReference type="Proteomes" id="UP000599578"/>
    </source>
</evidence>
<gene>
    <name evidence="7" type="ORF">GCM10011348_05410</name>
</gene>
<dbReference type="Proteomes" id="UP000599578">
    <property type="component" value="Unassembled WGS sequence"/>
</dbReference>
<evidence type="ECO:0000256" key="4">
    <source>
        <dbReference type="RuleBase" id="RU003719"/>
    </source>
</evidence>
<keyword evidence="2 4" id="KW-0560">Oxidoreductase</keyword>
<evidence type="ECO:0000259" key="5">
    <source>
        <dbReference type="Pfam" id="PF00389"/>
    </source>
</evidence>
<proteinExistence type="inferred from homology"/>
<feature type="domain" description="D-isomer specific 2-hydroxyacid dehydrogenase NAD-binding" evidence="6">
    <location>
        <begin position="111"/>
        <end position="285"/>
    </location>
</feature>
<keyword evidence="8" id="KW-1185">Reference proteome</keyword>
<protein>
    <submittedName>
        <fullName evidence="7">Glyoxylate reductase</fullName>
    </submittedName>
</protein>
<dbReference type="PANTHER" id="PTHR42789:SF1">
    <property type="entry name" value="D-ISOMER SPECIFIC 2-HYDROXYACID DEHYDROGENASE FAMILY PROTEIN (AFU_ORTHOLOGUE AFUA_6G10090)"/>
    <property type="match status" value="1"/>
</dbReference>
<evidence type="ECO:0000259" key="6">
    <source>
        <dbReference type="Pfam" id="PF02826"/>
    </source>
</evidence>
<dbReference type="Pfam" id="PF02826">
    <property type="entry name" value="2-Hacid_dh_C"/>
    <property type="match status" value="1"/>
</dbReference>
<dbReference type="InterPro" id="IPR036291">
    <property type="entry name" value="NAD(P)-bd_dom_sf"/>
</dbReference>
<comment type="similarity">
    <text evidence="1 4">Belongs to the D-isomer specific 2-hydroxyacid dehydrogenase family.</text>
</comment>
<dbReference type="InterPro" id="IPR006139">
    <property type="entry name" value="D-isomer_2_OHA_DH_cat_dom"/>
</dbReference>
<dbReference type="CDD" id="cd12169">
    <property type="entry name" value="PGDH_like_1"/>
    <property type="match status" value="1"/>
</dbReference>
<dbReference type="Gene3D" id="3.40.50.720">
    <property type="entry name" value="NAD(P)-binding Rossmann-like Domain"/>
    <property type="match status" value="2"/>
</dbReference>
<evidence type="ECO:0000313" key="7">
    <source>
        <dbReference type="EMBL" id="GGO76962.1"/>
    </source>
</evidence>
<dbReference type="InterPro" id="IPR050857">
    <property type="entry name" value="D-2-hydroxyacid_DH"/>
</dbReference>
<dbReference type="EMBL" id="BMLT01000001">
    <property type="protein sequence ID" value="GGO76962.1"/>
    <property type="molecule type" value="Genomic_DNA"/>
</dbReference>
<name>A0A917Z766_9GAMM</name>
<dbReference type="GO" id="GO:0016616">
    <property type="term" value="F:oxidoreductase activity, acting on the CH-OH group of donors, NAD or NADP as acceptor"/>
    <property type="evidence" value="ECO:0007669"/>
    <property type="project" value="InterPro"/>
</dbReference>
<organism evidence="7 8">
    <name type="scientific">Marinobacterium nitratireducens</name>
    <dbReference type="NCBI Taxonomy" id="518897"/>
    <lineage>
        <taxon>Bacteria</taxon>
        <taxon>Pseudomonadati</taxon>
        <taxon>Pseudomonadota</taxon>
        <taxon>Gammaproteobacteria</taxon>
        <taxon>Oceanospirillales</taxon>
        <taxon>Oceanospirillaceae</taxon>
        <taxon>Marinobacterium</taxon>
    </lineage>
</organism>
<dbReference type="SUPFAM" id="SSF52283">
    <property type="entry name" value="Formate/glycerate dehydrogenase catalytic domain-like"/>
    <property type="match status" value="1"/>
</dbReference>
<evidence type="ECO:0000256" key="1">
    <source>
        <dbReference type="ARBA" id="ARBA00005854"/>
    </source>
</evidence>
<dbReference type="PANTHER" id="PTHR42789">
    <property type="entry name" value="D-ISOMER SPECIFIC 2-HYDROXYACID DEHYDROGENASE FAMILY PROTEIN (AFU_ORTHOLOGUE AFUA_6G10090)"/>
    <property type="match status" value="1"/>
</dbReference>
<dbReference type="Pfam" id="PF00389">
    <property type="entry name" value="2-Hacid_dh"/>
    <property type="match status" value="1"/>
</dbReference>
<dbReference type="AlphaFoldDB" id="A0A917Z766"/>
<sequence>MKVVIPDDYQDVVRTLNCFSLLDAFEVAVYRDACSDIDELARRFAGAQALVLTRERTPIDSRLLARLPDLQLISQTGKIAAHLDLEACTAAGVAVTEGQGSPVAPAELTWALIMAGMRRLLPAIDAMKAGRWQVNIGDCLAGKTLGIWGYGKIGRRIARYAAAFDMKVVVWGSEASRAAAVSDGHSAAENRELFFASVDVLSLHLRLNDATRGLVRFEDLRRMKPDALFVNTSRAELVAPDALRQALQSGRPGRAALDVFEQEPLTDPLHWALQMPQVLCTPHLGYVERQGYELYFGTAFANVVAFFEGRRDAVINPAALGETHG</sequence>
<evidence type="ECO:0000256" key="3">
    <source>
        <dbReference type="ARBA" id="ARBA00023027"/>
    </source>
</evidence>
<keyword evidence="3" id="KW-0520">NAD</keyword>
<dbReference type="SUPFAM" id="SSF51735">
    <property type="entry name" value="NAD(P)-binding Rossmann-fold domains"/>
    <property type="match status" value="1"/>
</dbReference>
<feature type="domain" description="D-isomer specific 2-hydroxyacid dehydrogenase catalytic" evidence="5">
    <location>
        <begin position="24"/>
        <end position="311"/>
    </location>
</feature>
<evidence type="ECO:0000256" key="2">
    <source>
        <dbReference type="ARBA" id="ARBA00023002"/>
    </source>
</evidence>
<accession>A0A917Z766</accession>
<dbReference type="RefSeq" id="WP_188857996.1">
    <property type="nucleotide sequence ID" value="NZ_BMLT01000001.1"/>
</dbReference>
<dbReference type="InterPro" id="IPR006140">
    <property type="entry name" value="D-isomer_DH_NAD-bd"/>
</dbReference>
<reference evidence="7 8" key="1">
    <citation type="journal article" date="2014" name="Int. J. Syst. Evol. Microbiol.">
        <title>Complete genome sequence of Corynebacterium casei LMG S-19264T (=DSM 44701T), isolated from a smear-ripened cheese.</title>
        <authorList>
            <consortium name="US DOE Joint Genome Institute (JGI-PGF)"/>
            <person name="Walter F."/>
            <person name="Albersmeier A."/>
            <person name="Kalinowski J."/>
            <person name="Ruckert C."/>
        </authorList>
    </citation>
    <scope>NUCLEOTIDE SEQUENCE [LARGE SCALE GENOMIC DNA]</scope>
    <source>
        <strain evidence="7 8">CGMCC 1.7286</strain>
    </source>
</reference>